<reference evidence="7 8" key="1">
    <citation type="submission" date="2015-07" db="EMBL/GenBank/DDBJ databases">
        <title>The genome of Dufourea novaeangliae.</title>
        <authorList>
            <person name="Pan H."/>
            <person name="Kapheim K."/>
        </authorList>
    </citation>
    <scope>NUCLEOTIDE SEQUENCE [LARGE SCALE GENOMIC DNA]</scope>
    <source>
        <strain evidence="7">0120121106</strain>
        <tissue evidence="7">Whole body</tissue>
    </source>
</reference>
<evidence type="ECO:0000256" key="2">
    <source>
        <dbReference type="ARBA" id="ARBA00022574"/>
    </source>
</evidence>
<dbReference type="PANTHER" id="PTHR13720">
    <property type="entry name" value="WD-40 REPEAT PROTEIN"/>
    <property type="match status" value="1"/>
</dbReference>
<protein>
    <recommendedName>
        <fullName evidence="5">Cilia- and flagella-associated protein 251</fullName>
    </recommendedName>
</protein>
<dbReference type="Gene3D" id="1.10.238.10">
    <property type="entry name" value="EF-hand"/>
    <property type="match status" value="1"/>
</dbReference>
<dbReference type="InterPro" id="IPR011992">
    <property type="entry name" value="EF-hand-dom_pair"/>
</dbReference>
<dbReference type="SUPFAM" id="SSF47473">
    <property type="entry name" value="EF-hand"/>
    <property type="match status" value="1"/>
</dbReference>
<dbReference type="InterPro" id="IPR036322">
    <property type="entry name" value="WD40_repeat_dom_sf"/>
</dbReference>
<accession>A0A154P067</accession>
<dbReference type="Gene3D" id="2.130.10.10">
    <property type="entry name" value="YVTN repeat-like/Quinoprotein amine dehydrogenase"/>
    <property type="match status" value="3"/>
</dbReference>
<dbReference type="AlphaFoldDB" id="A0A154P067"/>
<evidence type="ECO:0000313" key="8">
    <source>
        <dbReference type="Proteomes" id="UP000076502"/>
    </source>
</evidence>
<keyword evidence="2" id="KW-0853">WD repeat</keyword>
<dbReference type="PANTHER" id="PTHR13720:SF13">
    <property type="entry name" value="CILIA- AND FLAGELLA-ASSOCIATED PROTEIN 251"/>
    <property type="match status" value="1"/>
</dbReference>
<keyword evidence="4" id="KW-0966">Cell projection</keyword>
<dbReference type="SUPFAM" id="SSF50978">
    <property type="entry name" value="WD40 repeat-like"/>
    <property type="match status" value="1"/>
</dbReference>
<sequence length="976" mass="111056">MYNYETKTAVTLQGHQYAVRTISVTNDGKWLLSADFEIDPVVVIWDTESGVPICTLFNPHGESHLSAARISPNAKYIVTVGNERYQKVYFWLWTYGKDEPNVFLKMLFIASVELTETCLDRVKEITFNEDLPEEFALTTENSVVFLTWEQSKLTYYCPRIAGNVRRYGTLNCSCYLSKVQRMLTATSHGYVLIWCETSEKTRSKDKGKMKHIKSVRLQKYCLTVIQHHKGMVVVGTAVGRINFYDLELKLLYWCNNYGLDSIRSIGFTLESSLLGPVASDSTSTYDSESAEEGEEQDDPLQSTLCAEKIKLLKLTEGTTVPYQQVDSTITLNVEYMYKDHEKKHKKSNRPHQVPLDATFENAPFHVDPFLVSSTVGAIALLDIPALKCRLLFQDVGAPITSLAAHPRSNYIVTGNAQGLLSLYQYEKRKLIVRRKTPPVPDFHVFLDKQAKTGNIRYVTCPQSYDSVVAVSVLRYSPLGKHFLVCGLDNGTLWILHPITLEPIHNIPYKHSTEAILQLAFTECAEYMAYSDNTLVVAVFKRNHGSFLGDYLWDFLGKYHTHMATITDILFGPATPISVAPQLFSLGEDKRLVEYDLKNSGPYPEPGLMISAIYQIECTATPLCLAWYPDFSIEKFLMISNSEYKYRLLNDVTKMIRGTFLGPIFGAPVHHFEVLRNKELKKNQYVIFVTEKEIGLQIIPFDGDPYKILGMIGHPRKITNTCVDSDGTHLFTSGYNDHCVLMWKIKCRSVDILAHQGGNGLSPYYCLLEGGRDGWLIHEMKDLFYYAQILHQGENTTATRIVSDKVSAKQIPNLMRAVGFYPSNEDIEILMSEISYRNYAESGQIIEEITFEEFVKFYINHRPAFGISLRELQEAFQVFLNPSGDPSLNVGNPVLTRNQFLNILFGKGPVEEPQSRSKDFGERLLPQEARMYLKFLCGCDDNMQNTNDDNKDERSILQKFTFLPEVCIILQPIQHFL</sequence>
<evidence type="ECO:0000313" key="7">
    <source>
        <dbReference type="EMBL" id="KZC04530.1"/>
    </source>
</evidence>
<name>A0A154P067_DUFNO</name>
<evidence type="ECO:0000256" key="4">
    <source>
        <dbReference type="ARBA" id="ARBA00023273"/>
    </source>
</evidence>
<evidence type="ECO:0000256" key="5">
    <source>
        <dbReference type="ARBA" id="ARBA00040994"/>
    </source>
</evidence>
<evidence type="ECO:0000256" key="3">
    <source>
        <dbReference type="ARBA" id="ARBA00022737"/>
    </source>
</evidence>
<keyword evidence="3" id="KW-0677">Repeat</keyword>
<evidence type="ECO:0000256" key="6">
    <source>
        <dbReference type="SAM" id="MobiDB-lite"/>
    </source>
</evidence>
<dbReference type="InterPro" id="IPR050630">
    <property type="entry name" value="WD_repeat_EMAP"/>
</dbReference>
<dbReference type="GO" id="GO:0031514">
    <property type="term" value="C:motile cilium"/>
    <property type="evidence" value="ECO:0007669"/>
    <property type="project" value="TreeGrafter"/>
</dbReference>
<comment type="subcellular location">
    <subcellularLocation>
        <location evidence="1">Cell projection</location>
        <location evidence="1">Cilium</location>
    </subcellularLocation>
</comment>
<dbReference type="InterPro" id="IPR015943">
    <property type="entry name" value="WD40/YVTN_repeat-like_dom_sf"/>
</dbReference>
<proteinExistence type="predicted"/>
<evidence type="ECO:0000256" key="1">
    <source>
        <dbReference type="ARBA" id="ARBA00004138"/>
    </source>
</evidence>
<dbReference type="Pfam" id="PF00400">
    <property type="entry name" value="WD40"/>
    <property type="match status" value="2"/>
</dbReference>
<feature type="region of interest" description="Disordered" evidence="6">
    <location>
        <begin position="277"/>
        <end position="299"/>
    </location>
</feature>
<dbReference type="SMART" id="SM00320">
    <property type="entry name" value="WD40"/>
    <property type="match status" value="6"/>
</dbReference>
<dbReference type="SUPFAM" id="SSF50998">
    <property type="entry name" value="Quinoprotein alcohol dehydrogenase-like"/>
    <property type="match status" value="1"/>
</dbReference>
<dbReference type="EMBL" id="KQ434782">
    <property type="protein sequence ID" value="KZC04530.1"/>
    <property type="molecule type" value="Genomic_DNA"/>
</dbReference>
<dbReference type="SUPFAM" id="SSF101908">
    <property type="entry name" value="Putative isomerase YbhE"/>
    <property type="match status" value="1"/>
</dbReference>
<keyword evidence="8" id="KW-1185">Reference proteome</keyword>
<dbReference type="STRING" id="178035.A0A154P067"/>
<feature type="compositionally biased region" description="Acidic residues" evidence="6">
    <location>
        <begin position="288"/>
        <end position="298"/>
    </location>
</feature>
<organism evidence="7 8">
    <name type="scientific">Dufourea novaeangliae</name>
    <name type="common">Sweat bee</name>
    <dbReference type="NCBI Taxonomy" id="178035"/>
    <lineage>
        <taxon>Eukaryota</taxon>
        <taxon>Metazoa</taxon>
        <taxon>Ecdysozoa</taxon>
        <taxon>Arthropoda</taxon>
        <taxon>Hexapoda</taxon>
        <taxon>Insecta</taxon>
        <taxon>Pterygota</taxon>
        <taxon>Neoptera</taxon>
        <taxon>Endopterygota</taxon>
        <taxon>Hymenoptera</taxon>
        <taxon>Apocrita</taxon>
        <taxon>Aculeata</taxon>
        <taxon>Apoidea</taxon>
        <taxon>Anthophila</taxon>
        <taxon>Halictidae</taxon>
        <taxon>Rophitinae</taxon>
        <taxon>Dufourea</taxon>
    </lineage>
</organism>
<gene>
    <name evidence="7" type="ORF">WN55_00605</name>
</gene>
<dbReference type="Proteomes" id="UP000076502">
    <property type="component" value="Unassembled WGS sequence"/>
</dbReference>
<dbReference type="InterPro" id="IPR011047">
    <property type="entry name" value="Quinoprotein_ADH-like_sf"/>
</dbReference>
<dbReference type="InterPro" id="IPR001680">
    <property type="entry name" value="WD40_rpt"/>
</dbReference>